<proteinExistence type="predicted"/>
<reference evidence="1" key="1">
    <citation type="submission" date="2017-05" db="UniProtKB">
        <authorList>
            <consortium name="EnsemblMetazoa"/>
        </authorList>
    </citation>
    <scope>IDENTIFICATION</scope>
</reference>
<dbReference type="STRING" id="400682.A0A1X7URZ1"/>
<name>A0A1X7URZ1_AMPQE</name>
<dbReference type="EnsemblMetazoa" id="Aqu2.1.30147_001">
    <property type="protein sequence ID" value="Aqu2.1.30147_001"/>
    <property type="gene ID" value="Aqu2.1.30147"/>
</dbReference>
<evidence type="ECO:0000313" key="1">
    <source>
        <dbReference type="EnsemblMetazoa" id="Aqu2.1.30147_001"/>
    </source>
</evidence>
<dbReference type="PANTHER" id="PTHR11439:SF483">
    <property type="entry name" value="PEPTIDE SYNTHASE GLIP-LIKE, PUTATIVE (AFU_ORTHOLOGUE AFUA_3G12920)-RELATED"/>
    <property type="match status" value="1"/>
</dbReference>
<organism evidence="1">
    <name type="scientific">Amphimedon queenslandica</name>
    <name type="common">Sponge</name>
    <dbReference type="NCBI Taxonomy" id="400682"/>
    <lineage>
        <taxon>Eukaryota</taxon>
        <taxon>Metazoa</taxon>
        <taxon>Porifera</taxon>
        <taxon>Demospongiae</taxon>
        <taxon>Heteroscleromorpha</taxon>
        <taxon>Haplosclerida</taxon>
        <taxon>Niphatidae</taxon>
        <taxon>Amphimedon</taxon>
    </lineage>
</organism>
<dbReference type="InParanoid" id="A0A1X7URZ1"/>
<dbReference type="CDD" id="cd09272">
    <property type="entry name" value="RNase_HI_RT_Ty1"/>
    <property type="match status" value="1"/>
</dbReference>
<sequence length="161" mass="18594">MQTEGCDIDNFRSTTGYIFQIGGAAVSWKSKRHDYVAQSTAEAEYMALASTAQEAVWMRELNADMKNKQNGPTAVFEDIMNELFSWQRTLNFMEELKKYHCIRQQVTTKSVKIKYCHTEDKVADTLAKGLTSQKFERLRRLCIRNEPASEECESMTLTDRQ</sequence>
<dbReference type="PANTHER" id="PTHR11439">
    <property type="entry name" value="GAG-POL-RELATED RETROTRANSPOSON"/>
    <property type="match status" value="1"/>
</dbReference>
<dbReference type="eggNOG" id="KOG0017">
    <property type="taxonomic scope" value="Eukaryota"/>
</dbReference>
<dbReference type="AlphaFoldDB" id="A0A1X7URZ1"/>
<evidence type="ECO:0008006" key="2">
    <source>
        <dbReference type="Google" id="ProtNLM"/>
    </source>
</evidence>
<accession>A0A1X7URZ1</accession>
<protein>
    <recommendedName>
        <fullName evidence="2">Reverse transcriptase Ty1/copia-type domain-containing protein</fullName>
    </recommendedName>
</protein>